<sequence length="200" mass="20779">MRRTAVPFRPLPCETSEPAPPSAARPGGHAVGDPSPLAARKVLGDAGAPALGRDERLRGAVALLAVGLAAGGAGELSLDQVKQRFRSAMTRDPLDSLAAMVLGCSYLFHQAEQAENPRCTRFVDALLFISTCLSGGYTDQFARTPAGKTIASFVMTFGPTLVGSALSAPGGAPASQGLQEQNQAILERLDGILEALRAPR</sequence>
<dbReference type="EMBL" id="JEMA01000237">
    <property type="protein sequence ID" value="KYF72779.1"/>
    <property type="molecule type" value="Genomic_DNA"/>
</dbReference>
<reference evidence="2 3" key="1">
    <citation type="submission" date="2014-02" db="EMBL/GenBank/DDBJ databases">
        <title>The small core and large imbalanced accessory genome model reveals a collaborative survival strategy of Sorangium cellulosum strains in nature.</title>
        <authorList>
            <person name="Han K."/>
            <person name="Peng R."/>
            <person name="Blom J."/>
            <person name="Li Y.-Z."/>
        </authorList>
    </citation>
    <scope>NUCLEOTIDE SEQUENCE [LARGE SCALE GENOMIC DNA]</scope>
    <source>
        <strain evidence="2 3">So0008-312</strain>
    </source>
</reference>
<evidence type="ECO:0008006" key="4">
    <source>
        <dbReference type="Google" id="ProtNLM"/>
    </source>
</evidence>
<evidence type="ECO:0000256" key="1">
    <source>
        <dbReference type="SAM" id="MobiDB-lite"/>
    </source>
</evidence>
<dbReference type="AlphaFoldDB" id="A0A150QXR5"/>
<dbReference type="Gene3D" id="1.10.287.70">
    <property type="match status" value="1"/>
</dbReference>
<organism evidence="2 3">
    <name type="scientific">Sorangium cellulosum</name>
    <name type="common">Polyangium cellulosum</name>
    <dbReference type="NCBI Taxonomy" id="56"/>
    <lineage>
        <taxon>Bacteria</taxon>
        <taxon>Pseudomonadati</taxon>
        <taxon>Myxococcota</taxon>
        <taxon>Polyangia</taxon>
        <taxon>Polyangiales</taxon>
        <taxon>Polyangiaceae</taxon>
        <taxon>Sorangium</taxon>
    </lineage>
</organism>
<proteinExistence type="predicted"/>
<protein>
    <recommendedName>
        <fullName evidence="4">Potassium channel domain-containing protein</fullName>
    </recommendedName>
</protein>
<accession>A0A150QXR5</accession>
<comment type="caution">
    <text evidence="2">The sequence shown here is derived from an EMBL/GenBank/DDBJ whole genome shotgun (WGS) entry which is preliminary data.</text>
</comment>
<dbReference type="SUPFAM" id="SSF81324">
    <property type="entry name" value="Voltage-gated potassium channels"/>
    <property type="match status" value="1"/>
</dbReference>
<evidence type="ECO:0000313" key="2">
    <source>
        <dbReference type="EMBL" id="KYF72779.1"/>
    </source>
</evidence>
<name>A0A150QXR5_SORCE</name>
<feature type="region of interest" description="Disordered" evidence="1">
    <location>
        <begin position="1"/>
        <end position="36"/>
    </location>
</feature>
<evidence type="ECO:0000313" key="3">
    <source>
        <dbReference type="Proteomes" id="UP000075260"/>
    </source>
</evidence>
<dbReference type="Proteomes" id="UP000075260">
    <property type="component" value="Unassembled WGS sequence"/>
</dbReference>
<gene>
    <name evidence="2" type="ORF">BE15_02715</name>
</gene>